<evidence type="ECO:0000256" key="2">
    <source>
        <dbReference type="ARBA" id="ARBA00022679"/>
    </source>
</evidence>
<accession>A0AA38YJF9</accession>
<evidence type="ECO:0000313" key="3">
    <source>
        <dbReference type="EMBL" id="KAJ9671553.1"/>
    </source>
</evidence>
<evidence type="ECO:0008006" key="5">
    <source>
        <dbReference type="Google" id="ProtNLM"/>
    </source>
</evidence>
<dbReference type="GO" id="GO:0035251">
    <property type="term" value="F:UDP-glucosyltransferase activity"/>
    <property type="evidence" value="ECO:0007669"/>
    <property type="project" value="InterPro"/>
</dbReference>
<dbReference type="FunFam" id="3.40.50.2000:FF:000037">
    <property type="entry name" value="Glycosyltransferase"/>
    <property type="match status" value="1"/>
</dbReference>
<dbReference type="Pfam" id="PF00201">
    <property type="entry name" value="UDPGT"/>
    <property type="match status" value="1"/>
</dbReference>
<gene>
    <name evidence="3" type="ORF">PVL29_025315</name>
</gene>
<keyword evidence="2" id="KW-0808">Transferase</keyword>
<dbReference type="Gene3D" id="3.40.50.2000">
    <property type="entry name" value="Glycogen Phosphorylase B"/>
    <property type="match status" value="2"/>
</dbReference>
<dbReference type="PANTHER" id="PTHR48049">
    <property type="entry name" value="GLYCOSYLTRANSFERASE"/>
    <property type="match status" value="1"/>
</dbReference>
<dbReference type="InterPro" id="IPR002213">
    <property type="entry name" value="UDP_glucos_trans"/>
</dbReference>
<protein>
    <recommendedName>
        <fullName evidence="5">Glycosyltransferase</fullName>
    </recommendedName>
</protein>
<evidence type="ECO:0000313" key="4">
    <source>
        <dbReference type="Proteomes" id="UP001168098"/>
    </source>
</evidence>
<reference evidence="3 4" key="1">
    <citation type="journal article" date="2023" name="BMC Biotechnol.">
        <title>Vitis rotundifolia cv Carlos genome sequencing.</title>
        <authorList>
            <person name="Huff M."/>
            <person name="Hulse-Kemp A."/>
            <person name="Scheffler B."/>
            <person name="Youngblood R."/>
            <person name="Simpson S."/>
            <person name="Babiker E."/>
            <person name="Staton M."/>
        </authorList>
    </citation>
    <scope>NUCLEOTIDE SEQUENCE [LARGE SCALE GENOMIC DNA]</scope>
    <source>
        <tissue evidence="3">Leaf</tissue>
    </source>
</reference>
<organism evidence="3 4">
    <name type="scientific">Vitis rotundifolia</name>
    <name type="common">Muscadine grape</name>
    <dbReference type="NCBI Taxonomy" id="103349"/>
    <lineage>
        <taxon>Eukaryota</taxon>
        <taxon>Viridiplantae</taxon>
        <taxon>Streptophyta</taxon>
        <taxon>Embryophyta</taxon>
        <taxon>Tracheophyta</taxon>
        <taxon>Spermatophyta</taxon>
        <taxon>Magnoliopsida</taxon>
        <taxon>eudicotyledons</taxon>
        <taxon>Gunneridae</taxon>
        <taxon>Pentapetalae</taxon>
        <taxon>rosids</taxon>
        <taxon>Vitales</taxon>
        <taxon>Vitaceae</taxon>
        <taxon>Viteae</taxon>
        <taxon>Vitis</taxon>
    </lineage>
</organism>
<comment type="similarity">
    <text evidence="1">Belongs to the UDP-glycosyltransferase family.</text>
</comment>
<keyword evidence="4" id="KW-1185">Reference proteome</keyword>
<evidence type="ECO:0000256" key="1">
    <source>
        <dbReference type="ARBA" id="ARBA00009995"/>
    </source>
</evidence>
<dbReference type="Proteomes" id="UP001168098">
    <property type="component" value="Unassembled WGS sequence"/>
</dbReference>
<dbReference type="PANTHER" id="PTHR48049:SF91">
    <property type="entry name" value="UDP-GLYCOSYLTRANSFERASE 79B7-RELATED"/>
    <property type="match status" value="1"/>
</dbReference>
<dbReference type="EMBL" id="JARBHA010000019">
    <property type="protein sequence ID" value="KAJ9671553.1"/>
    <property type="molecule type" value="Genomic_DNA"/>
</dbReference>
<dbReference type="AlphaFoldDB" id="A0AA38YJF9"/>
<proteinExistence type="inferred from homology"/>
<comment type="caution">
    <text evidence="3">The sequence shown here is derived from an EMBL/GenBank/DDBJ whole genome shotgun (WGS) entry which is preliminary data.</text>
</comment>
<sequence length="389" mass="42884">MAMANSSKFHVVMFPWFATTSPSSILPKKAQPQLQHLNLHPTLISFHPLTIPHVDGLPPGAETASDVPIFLHHLLATAMDRITDQVEAALRALKPDFFPVCAAAFAYNFVPAQQIRLKLANSSWPPPGYPSSTVVLGPHEARLLQFLLFPFGEDITFHKRLTAAIKRGDIVAIGTCQEVKGPFCGYMERQFGKPMFVTGPVLLAPSPLAPEDRRAQWLGGFKPGSVIFCAFGSQNFPEKDRFQELLLGFERTGLPFPAALKPPLGAATIEEALPEGFQERVGGRGVVHGGWVPQPSILCHPSVGCFVSHCGFGSIWESLMSDPQIVLREENGWVSKESLCKAIKSVMDEEIEVGCLVKKNHAEWKETPMSQGFMCNYIDNFVRQILDLK</sequence>
<dbReference type="SUPFAM" id="SSF53756">
    <property type="entry name" value="UDP-Glycosyltransferase/glycogen phosphorylase"/>
    <property type="match status" value="1"/>
</dbReference>
<name>A0AA38YJF9_VITRO</name>
<dbReference type="InterPro" id="IPR050481">
    <property type="entry name" value="UDP-glycosyltransf_plant"/>
</dbReference>